<gene>
    <name evidence="2" type="ORF">OS493_034361</name>
</gene>
<proteinExistence type="predicted"/>
<feature type="region of interest" description="Disordered" evidence="1">
    <location>
        <begin position="56"/>
        <end position="77"/>
    </location>
</feature>
<evidence type="ECO:0000313" key="2">
    <source>
        <dbReference type="EMBL" id="KAJ7321741.1"/>
    </source>
</evidence>
<dbReference type="Proteomes" id="UP001163046">
    <property type="component" value="Unassembled WGS sequence"/>
</dbReference>
<accession>A0A9W9YB74</accession>
<feature type="region of interest" description="Disordered" evidence="1">
    <location>
        <begin position="95"/>
        <end position="115"/>
    </location>
</feature>
<sequence length="228" mass="23140">MDVVSAELEPSIRPRPAPTPSPLRKSNDGYPGIPGTVRVEIYADVIQGSLRVISNGGDGFPGQDGGRGSDAANSLHTSRNRKLPTHLILSRCKTGTAGSAGGDAGKAGDGGDSGIQRVYVNTVKSNMELRTCRGNGASAPRNGQGGNGGRGGKGAKGRKCKWYQGISVTGPTPRKCGDFGATTEGSVGDEGAQGPSGTTPEIAGSPGSVSNVAIQSRDMDASNKESYP</sequence>
<dbReference type="AlphaFoldDB" id="A0A9W9YB74"/>
<evidence type="ECO:0000313" key="3">
    <source>
        <dbReference type="Proteomes" id="UP001163046"/>
    </source>
</evidence>
<feature type="compositionally biased region" description="Gly residues" evidence="1">
    <location>
        <begin position="98"/>
        <end position="113"/>
    </location>
</feature>
<feature type="region of interest" description="Disordered" evidence="1">
    <location>
        <begin position="1"/>
        <end position="32"/>
    </location>
</feature>
<evidence type="ECO:0000256" key="1">
    <source>
        <dbReference type="SAM" id="MobiDB-lite"/>
    </source>
</evidence>
<dbReference type="EMBL" id="MU827825">
    <property type="protein sequence ID" value="KAJ7321741.1"/>
    <property type="molecule type" value="Genomic_DNA"/>
</dbReference>
<feature type="compositionally biased region" description="Gly residues" evidence="1">
    <location>
        <begin position="143"/>
        <end position="152"/>
    </location>
</feature>
<comment type="caution">
    <text evidence="2">The sequence shown here is derived from an EMBL/GenBank/DDBJ whole genome shotgun (WGS) entry which is preliminary data.</text>
</comment>
<protein>
    <submittedName>
        <fullName evidence="2">Uncharacterized protein</fullName>
    </submittedName>
</protein>
<keyword evidence="3" id="KW-1185">Reference proteome</keyword>
<feature type="region of interest" description="Disordered" evidence="1">
    <location>
        <begin position="132"/>
        <end position="158"/>
    </location>
</feature>
<feature type="compositionally biased region" description="Gly residues" evidence="1">
    <location>
        <begin position="56"/>
        <end position="68"/>
    </location>
</feature>
<reference evidence="2" key="1">
    <citation type="submission" date="2023-01" db="EMBL/GenBank/DDBJ databases">
        <title>Genome assembly of the deep-sea coral Lophelia pertusa.</title>
        <authorList>
            <person name="Herrera S."/>
            <person name="Cordes E."/>
        </authorList>
    </citation>
    <scope>NUCLEOTIDE SEQUENCE</scope>
    <source>
        <strain evidence="2">USNM1676648</strain>
        <tissue evidence="2">Polyp</tissue>
    </source>
</reference>
<name>A0A9W9YB74_9CNID</name>
<feature type="region of interest" description="Disordered" evidence="1">
    <location>
        <begin position="170"/>
        <end position="228"/>
    </location>
</feature>
<feature type="compositionally biased region" description="Basic and acidic residues" evidence="1">
    <location>
        <begin position="217"/>
        <end position="228"/>
    </location>
</feature>
<organism evidence="2 3">
    <name type="scientific">Desmophyllum pertusum</name>
    <dbReference type="NCBI Taxonomy" id="174260"/>
    <lineage>
        <taxon>Eukaryota</taxon>
        <taxon>Metazoa</taxon>
        <taxon>Cnidaria</taxon>
        <taxon>Anthozoa</taxon>
        <taxon>Hexacorallia</taxon>
        <taxon>Scleractinia</taxon>
        <taxon>Caryophylliina</taxon>
        <taxon>Caryophylliidae</taxon>
        <taxon>Desmophyllum</taxon>
    </lineage>
</organism>